<feature type="compositionally biased region" description="Basic and acidic residues" evidence="2">
    <location>
        <begin position="82"/>
        <end position="96"/>
    </location>
</feature>
<sequence length="168" mass="19681">MIESTGYEFDDKNQEDFDANTKAITDALLVIENDKKRSASLAEVVRLTGLHRNTLSNRSIVVGTLKIQTTVSDEIDRIKEVKKEQKKSDKKTEKQHTTTLEEQLDNAKNELVFWFKKYRDLSLEFGQMEMQLARKVDLVDWYKKELQAERDKSKSLEEQVNLLKELKR</sequence>
<dbReference type="EMBL" id="MCZF01000009">
    <property type="protein sequence ID" value="PMM66283.1"/>
    <property type="molecule type" value="Genomic_DNA"/>
</dbReference>
<gene>
    <name evidence="3" type="ORF">BCT54_15950</name>
</gene>
<dbReference type="Proteomes" id="UP000235533">
    <property type="component" value="Unassembled WGS sequence"/>
</dbReference>
<keyword evidence="1" id="KW-0175">Coiled coil</keyword>
<dbReference type="AlphaFoldDB" id="A0A2N7K007"/>
<organism evidence="3 4">
    <name type="scientific">Vibrio splendidus</name>
    <dbReference type="NCBI Taxonomy" id="29497"/>
    <lineage>
        <taxon>Bacteria</taxon>
        <taxon>Pseudomonadati</taxon>
        <taxon>Pseudomonadota</taxon>
        <taxon>Gammaproteobacteria</taxon>
        <taxon>Vibrionales</taxon>
        <taxon>Vibrionaceae</taxon>
        <taxon>Vibrio</taxon>
    </lineage>
</organism>
<name>A0A2N7K007_VIBSP</name>
<feature type="coiled-coil region" evidence="1">
    <location>
        <begin position="139"/>
        <end position="166"/>
    </location>
</feature>
<evidence type="ECO:0000256" key="1">
    <source>
        <dbReference type="SAM" id="Coils"/>
    </source>
</evidence>
<protein>
    <submittedName>
        <fullName evidence="3">Uncharacterized protein</fullName>
    </submittedName>
</protein>
<reference evidence="4" key="1">
    <citation type="submission" date="2016-07" db="EMBL/GenBank/DDBJ databases">
        <title>Nontailed viruses are major unrecognized killers of bacteria in the ocean.</title>
        <authorList>
            <person name="Kauffman K."/>
            <person name="Hussain F."/>
            <person name="Yang J."/>
            <person name="Arevalo P."/>
            <person name="Brown J."/>
            <person name="Cutler M."/>
            <person name="Kelly L."/>
            <person name="Polz M.F."/>
        </authorList>
    </citation>
    <scope>NUCLEOTIDE SEQUENCE [LARGE SCALE GENOMIC DNA]</scope>
    <source>
        <strain evidence="4">10N.261.48.B5</strain>
    </source>
</reference>
<accession>A0A2N7K007</accession>
<evidence type="ECO:0000313" key="3">
    <source>
        <dbReference type="EMBL" id="PMM66283.1"/>
    </source>
</evidence>
<comment type="caution">
    <text evidence="3">The sequence shown here is derived from an EMBL/GenBank/DDBJ whole genome shotgun (WGS) entry which is preliminary data.</text>
</comment>
<evidence type="ECO:0000256" key="2">
    <source>
        <dbReference type="SAM" id="MobiDB-lite"/>
    </source>
</evidence>
<dbReference type="RefSeq" id="WP_102550884.1">
    <property type="nucleotide sequence ID" value="NZ_MCZF01000009.1"/>
</dbReference>
<feature type="region of interest" description="Disordered" evidence="2">
    <location>
        <begin position="82"/>
        <end position="101"/>
    </location>
</feature>
<proteinExistence type="predicted"/>
<evidence type="ECO:0000313" key="4">
    <source>
        <dbReference type="Proteomes" id="UP000235533"/>
    </source>
</evidence>